<sequence length="143" mass="15844">MGMVDVTEKPVIKRQAEAGGRIYLSPDTIRKIKQGQIKKGDPFLVAEVAAMNASKQTHLLIPHCHQIPLDMVQVTFDVSEVCIEARCIARTHGRTGVEMEALVGVSIALNTIWDMVKYLEKDENGQYPSTRITDIIVIGKEKG</sequence>
<dbReference type="EMBL" id="OJIN01000228">
    <property type="protein sequence ID" value="SPD76090.1"/>
    <property type="molecule type" value="Genomic_DNA"/>
</dbReference>
<dbReference type="SUPFAM" id="SSF55040">
    <property type="entry name" value="Molybdenum cofactor biosynthesis protein C, MoaC"/>
    <property type="match status" value="1"/>
</dbReference>
<reference evidence="5" key="1">
    <citation type="submission" date="2018-01" db="EMBL/GenBank/DDBJ databases">
        <authorList>
            <person name="Regsiter A."/>
            <person name="William W."/>
        </authorList>
    </citation>
    <scope>NUCLEOTIDE SEQUENCE</scope>
    <source>
        <strain evidence="5">TRIP AH-1</strain>
    </source>
</reference>
<dbReference type="NCBIfam" id="NF008999">
    <property type="entry name" value="PRK12343.1"/>
    <property type="match status" value="1"/>
</dbReference>
<evidence type="ECO:0000313" key="5">
    <source>
        <dbReference type="EMBL" id="SPD76090.1"/>
    </source>
</evidence>
<feature type="domain" description="Molybdopterin cofactor biosynthesis C (MoaC)" evidence="4">
    <location>
        <begin position="3"/>
        <end position="143"/>
    </location>
</feature>
<protein>
    <submittedName>
        <fullName evidence="5">Putative cyclic pyranopterin monophosphate synthase accessory protein</fullName>
    </submittedName>
</protein>
<gene>
    <name evidence="5" type="primary">moaC</name>
    <name evidence="5" type="ORF">PITCH_A820009</name>
</gene>
<dbReference type="Pfam" id="PF01967">
    <property type="entry name" value="MoaC"/>
    <property type="match status" value="1"/>
</dbReference>
<comment type="pathway">
    <text evidence="1">Cofactor biosynthesis; molybdopterin biosynthesis.</text>
</comment>
<proteinExistence type="predicted"/>
<dbReference type="InterPro" id="IPR036522">
    <property type="entry name" value="MoaC_sf"/>
</dbReference>
<name>A0A445N2Z7_9BACT</name>
<evidence type="ECO:0000256" key="2">
    <source>
        <dbReference type="ARBA" id="ARBA00023150"/>
    </source>
</evidence>
<dbReference type="AlphaFoldDB" id="A0A445N2Z7"/>
<evidence type="ECO:0000256" key="1">
    <source>
        <dbReference type="ARBA" id="ARBA00005046"/>
    </source>
</evidence>
<accession>A0A445N2Z7</accession>
<evidence type="ECO:0000259" key="4">
    <source>
        <dbReference type="Pfam" id="PF01967"/>
    </source>
</evidence>
<comment type="function">
    <text evidence="3">Catalyzes the conversion of (8S)-3',8-cyclo-7,8-dihydroguanosine 5'-triphosphate to cyclic pyranopterin monophosphate (cPMP).</text>
</comment>
<evidence type="ECO:0000256" key="3">
    <source>
        <dbReference type="ARBA" id="ARBA00055087"/>
    </source>
</evidence>
<dbReference type="Gene3D" id="3.30.70.640">
    <property type="entry name" value="Molybdopterin cofactor biosynthesis C (MoaC) domain"/>
    <property type="match status" value="1"/>
</dbReference>
<keyword evidence="2" id="KW-0501">Molybdenum cofactor biosynthesis</keyword>
<organism evidence="5">
    <name type="scientific">uncultured Desulfobacterium sp</name>
    <dbReference type="NCBI Taxonomy" id="201089"/>
    <lineage>
        <taxon>Bacteria</taxon>
        <taxon>Pseudomonadati</taxon>
        <taxon>Thermodesulfobacteriota</taxon>
        <taxon>Desulfobacteria</taxon>
        <taxon>Desulfobacterales</taxon>
        <taxon>Desulfobacteriaceae</taxon>
        <taxon>Desulfobacterium</taxon>
        <taxon>environmental samples</taxon>
    </lineage>
</organism>
<dbReference type="UniPathway" id="UPA00344"/>
<dbReference type="GO" id="GO:0006777">
    <property type="term" value="P:Mo-molybdopterin cofactor biosynthetic process"/>
    <property type="evidence" value="ECO:0007669"/>
    <property type="project" value="UniProtKB-KW"/>
</dbReference>
<dbReference type="InterPro" id="IPR002820">
    <property type="entry name" value="Mopterin_CF_biosynth-C_dom"/>
</dbReference>